<feature type="region of interest" description="Disordered" evidence="1">
    <location>
        <begin position="1"/>
        <end position="42"/>
    </location>
</feature>
<protein>
    <submittedName>
        <fullName evidence="2">Uncharacterized protein</fullName>
    </submittedName>
</protein>
<sequence length="113" mass="13151">MDLMSMLKPATLEDKSKPDKPKKEKKVKSESKPEENADVQDEKKSYTYPFEVYLAAEKRDVSYIFAEGQVYTEDQITKAMLEHGFYEFAGNVKYDYIQDDNVLVPVFQQHKKG</sequence>
<feature type="compositionally biased region" description="Basic and acidic residues" evidence="1">
    <location>
        <begin position="11"/>
        <end position="42"/>
    </location>
</feature>
<accession>A0A7G9GPQ2</accession>
<dbReference type="Proteomes" id="UP000515856">
    <property type="component" value="Chromosome"/>
</dbReference>
<organism evidence="2 3">
    <name type="scientific">[Eubacterium] hominis</name>
    <dbReference type="NCBI Taxonomy" id="2764325"/>
    <lineage>
        <taxon>Bacteria</taxon>
        <taxon>Bacillati</taxon>
        <taxon>Bacillota</taxon>
        <taxon>Erysipelotrichia</taxon>
        <taxon>Erysipelotrichales</taxon>
        <taxon>Erysipelotrichaceae</taxon>
        <taxon>Amedibacillus</taxon>
    </lineage>
</organism>
<dbReference type="AlphaFoldDB" id="A0A7G9GPQ2"/>
<gene>
    <name evidence="2" type="ORF">H9Q80_02195</name>
</gene>
<evidence type="ECO:0000256" key="1">
    <source>
        <dbReference type="SAM" id="MobiDB-lite"/>
    </source>
</evidence>
<name>A0A7G9GPQ2_9FIRM</name>
<keyword evidence="3" id="KW-1185">Reference proteome</keyword>
<dbReference type="KEGG" id="ehn:H9Q80_02195"/>
<reference evidence="2 3" key="1">
    <citation type="submission" date="2020-08" db="EMBL/GenBank/DDBJ databases">
        <authorList>
            <person name="Liu C."/>
            <person name="Sun Q."/>
        </authorList>
    </citation>
    <scope>NUCLEOTIDE SEQUENCE [LARGE SCALE GENOMIC DNA]</scope>
    <source>
        <strain evidence="2 3">NSJ-61</strain>
    </source>
</reference>
<dbReference type="RefSeq" id="WP_117455404.1">
    <property type="nucleotide sequence ID" value="NZ_CP060636.1"/>
</dbReference>
<proteinExistence type="predicted"/>
<evidence type="ECO:0000313" key="3">
    <source>
        <dbReference type="Proteomes" id="UP000515856"/>
    </source>
</evidence>
<evidence type="ECO:0000313" key="2">
    <source>
        <dbReference type="EMBL" id="QNM12784.1"/>
    </source>
</evidence>
<dbReference type="EMBL" id="CP060636">
    <property type="protein sequence ID" value="QNM12784.1"/>
    <property type="molecule type" value="Genomic_DNA"/>
</dbReference>